<sequence length="352" mass="38543">MLGKLRRTAQTLRSAALAEVAGGAALPLPQKLALWRRGFKSTSYVLFDLAHHPPEAYVSDLEVARARRINGAFGRMLKDKLLFEAMLRPYARVPKVLALIERGRLVWLPEVGERGDKGTLEALFALSPAGVIAKPVRGNKGRGVLSLQQQEGALLLSGHAVTAARAEEVFAQLDGYLVVERVEQAPYAAQIFPGAANTVRVLSMRDPDTGEVFFPAAMHRFGGVRTQPTDNFQTGGVSAAIDLATGRLGRAVRHPNVTGGRLVWLSHHPDTGALIEGVVLPHWEALLATLARVLEVYPFLRYVGWDVLVTPEGVCLIEGNHNVNLGLQVHGPLLRDPRVRRFYEAHGVLRRR</sequence>
<dbReference type="InterPro" id="IPR039523">
    <property type="entry name" value="RimK-rel_E_lig_ATP-grasp"/>
</dbReference>
<protein>
    <recommendedName>
        <fullName evidence="1">Alpha-L-glutamate ligase-related protein ATP-grasp domain-containing protein</fullName>
    </recommendedName>
</protein>
<dbReference type="HOGENOM" id="CLU_787414_0_0_0"/>
<dbReference type="eggNOG" id="COG0189">
    <property type="taxonomic scope" value="Bacteria"/>
</dbReference>
<organism evidence="2 3">
    <name type="scientific">Truepera radiovictrix (strain DSM 17093 / CIP 108686 / LMG 22925 / RQ-24)</name>
    <dbReference type="NCBI Taxonomy" id="649638"/>
    <lineage>
        <taxon>Bacteria</taxon>
        <taxon>Thermotogati</taxon>
        <taxon>Deinococcota</taxon>
        <taxon>Deinococci</taxon>
        <taxon>Trueperales</taxon>
        <taxon>Trueperaceae</taxon>
        <taxon>Truepera</taxon>
    </lineage>
</organism>
<dbReference type="STRING" id="649638.Trad_0104"/>
<proteinExistence type="predicted"/>
<dbReference type="Proteomes" id="UP000000379">
    <property type="component" value="Chromosome"/>
</dbReference>
<evidence type="ECO:0000313" key="2">
    <source>
        <dbReference type="EMBL" id="ADI13246.1"/>
    </source>
</evidence>
<name>D7CXC2_TRURR</name>
<dbReference type="OrthoDB" id="7869153at2"/>
<evidence type="ECO:0000313" key="3">
    <source>
        <dbReference type="Proteomes" id="UP000000379"/>
    </source>
</evidence>
<evidence type="ECO:0000259" key="1">
    <source>
        <dbReference type="Pfam" id="PF14397"/>
    </source>
</evidence>
<reference evidence="3" key="1">
    <citation type="submission" date="2010-05" db="EMBL/GenBank/DDBJ databases">
        <title>The complete genome of Truepera radiovictris DSM 17093.</title>
        <authorList>
            <consortium name="US DOE Joint Genome Institute (JGI-PGF)"/>
            <person name="Lucas S."/>
            <person name="Copeland A."/>
            <person name="Lapidus A."/>
            <person name="Glavina del Rio T."/>
            <person name="Dalin E."/>
            <person name="Tice H."/>
            <person name="Bruce D."/>
            <person name="Goodwin L."/>
            <person name="Pitluck S."/>
            <person name="Kyrpides N."/>
            <person name="Mavromatis K."/>
            <person name="Ovchinnikova G."/>
            <person name="Munk A.C."/>
            <person name="Detter J.C."/>
            <person name="Han C."/>
            <person name="Tapia R."/>
            <person name="Land M."/>
            <person name="Hauser L."/>
            <person name="Markowitz V."/>
            <person name="Cheng J.-F."/>
            <person name="Hugenholtz P."/>
            <person name="Woyke T."/>
            <person name="Wu D."/>
            <person name="Tindall B."/>
            <person name="Pomrenke H.G."/>
            <person name="Brambilla E."/>
            <person name="Klenk H.-P."/>
            <person name="Eisen J.A."/>
        </authorList>
    </citation>
    <scope>NUCLEOTIDE SEQUENCE [LARGE SCALE GENOMIC DNA]</scope>
    <source>
        <strain evidence="3">DSM 17093 / CIP 108686 / LMG 22925 / RQ-24</strain>
    </source>
</reference>
<accession>D7CXC2</accession>
<reference evidence="2 3" key="2">
    <citation type="journal article" date="2011" name="Stand. Genomic Sci.">
        <title>Complete genome sequence of Truepera radiovictrix type strain (RQ-24).</title>
        <authorList>
            <person name="Ivanova N."/>
            <person name="Rohde C."/>
            <person name="Munk C."/>
            <person name="Nolan M."/>
            <person name="Lucas S."/>
            <person name="Del Rio T.G."/>
            <person name="Tice H."/>
            <person name="Deshpande S."/>
            <person name="Cheng J.F."/>
            <person name="Tapia R."/>
            <person name="Han C."/>
            <person name="Goodwin L."/>
            <person name="Pitluck S."/>
            <person name="Liolios K."/>
            <person name="Mavromatis K."/>
            <person name="Mikhailova N."/>
            <person name="Pati A."/>
            <person name="Chen A."/>
            <person name="Palaniappan K."/>
            <person name="Land M."/>
            <person name="Hauser L."/>
            <person name="Chang Y.J."/>
            <person name="Jeffries C.D."/>
            <person name="Brambilla E."/>
            <person name="Rohde M."/>
            <person name="Goker M."/>
            <person name="Tindall B.J."/>
            <person name="Woyke T."/>
            <person name="Bristow J."/>
            <person name="Eisen J.A."/>
            <person name="Markowitz V."/>
            <person name="Hugenholtz P."/>
            <person name="Kyrpides N.C."/>
            <person name="Klenk H.P."/>
            <person name="Lapidus A."/>
        </authorList>
    </citation>
    <scope>NUCLEOTIDE SEQUENCE [LARGE SCALE GENOMIC DNA]</scope>
    <source>
        <strain evidence="3">DSM 17093 / CIP 108686 / LMG 22925 / RQ-24</strain>
    </source>
</reference>
<dbReference type="Pfam" id="PF14397">
    <property type="entry name" value="ATPgrasp_ST"/>
    <property type="match status" value="1"/>
</dbReference>
<dbReference type="AlphaFoldDB" id="D7CXC2"/>
<feature type="domain" description="Alpha-L-glutamate ligase-related protein ATP-grasp" evidence="1">
    <location>
        <begin position="75"/>
        <end position="329"/>
    </location>
</feature>
<dbReference type="RefSeq" id="WP_013176626.1">
    <property type="nucleotide sequence ID" value="NC_014221.1"/>
</dbReference>
<dbReference type="SUPFAM" id="SSF56059">
    <property type="entry name" value="Glutathione synthetase ATP-binding domain-like"/>
    <property type="match status" value="1"/>
</dbReference>
<keyword evidence="3" id="KW-1185">Reference proteome</keyword>
<gene>
    <name evidence="2" type="ordered locus">Trad_0104</name>
</gene>
<dbReference type="KEGG" id="tra:Trad_0104"/>
<dbReference type="EMBL" id="CP002049">
    <property type="protein sequence ID" value="ADI13246.1"/>
    <property type="molecule type" value="Genomic_DNA"/>
</dbReference>